<organism evidence="2 3">
    <name type="scientific">Funneliformis geosporum</name>
    <dbReference type="NCBI Taxonomy" id="1117311"/>
    <lineage>
        <taxon>Eukaryota</taxon>
        <taxon>Fungi</taxon>
        <taxon>Fungi incertae sedis</taxon>
        <taxon>Mucoromycota</taxon>
        <taxon>Glomeromycotina</taxon>
        <taxon>Glomeromycetes</taxon>
        <taxon>Glomerales</taxon>
        <taxon>Glomeraceae</taxon>
        <taxon>Funneliformis</taxon>
    </lineage>
</organism>
<keyword evidence="3" id="KW-1185">Reference proteome</keyword>
<evidence type="ECO:0000256" key="1">
    <source>
        <dbReference type="SAM" id="MobiDB-lite"/>
    </source>
</evidence>
<evidence type="ECO:0000313" key="2">
    <source>
        <dbReference type="EMBL" id="CAI2198740.1"/>
    </source>
</evidence>
<comment type="caution">
    <text evidence="2">The sequence shown here is derived from an EMBL/GenBank/DDBJ whole genome shotgun (WGS) entry which is preliminary data.</text>
</comment>
<dbReference type="AlphaFoldDB" id="A0A9W4X001"/>
<feature type="region of interest" description="Disordered" evidence="1">
    <location>
        <begin position="1"/>
        <end position="25"/>
    </location>
</feature>
<feature type="non-terminal residue" evidence="2">
    <location>
        <position position="1"/>
    </location>
</feature>
<dbReference type="Proteomes" id="UP001153678">
    <property type="component" value="Unassembled WGS sequence"/>
</dbReference>
<name>A0A9W4X001_9GLOM</name>
<feature type="compositionally biased region" description="Polar residues" evidence="1">
    <location>
        <begin position="1"/>
        <end position="10"/>
    </location>
</feature>
<accession>A0A9W4X001</accession>
<dbReference type="EMBL" id="CAMKVN010019448">
    <property type="protein sequence ID" value="CAI2198740.1"/>
    <property type="molecule type" value="Genomic_DNA"/>
</dbReference>
<gene>
    <name evidence="2" type="ORF">FWILDA_LOCUS18723</name>
</gene>
<proteinExistence type="predicted"/>
<evidence type="ECO:0000313" key="3">
    <source>
        <dbReference type="Proteomes" id="UP001153678"/>
    </source>
</evidence>
<reference evidence="2" key="1">
    <citation type="submission" date="2022-08" db="EMBL/GenBank/DDBJ databases">
        <authorList>
            <person name="Kallberg Y."/>
            <person name="Tangrot J."/>
            <person name="Rosling A."/>
        </authorList>
    </citation>
    <scope>NUCLEOTIDE SEQUENCE</scope>
    <source>
        <strain evidence="2">Wild A</strain>
    </source>
</reference>
<protein>
    <submittedName>
        <fullName evidence="2">7926_t:CDS:1</fullName>
    </submittedName>
</protein>
<sequence>DTLSQISQMVNYNEESEENEKMGERDEEELFVSFSGLQQEIEESKIQIKLENILNILNNES</sequence>
<feature type="non-terminal residue" evidence="2">
    <location>
        <position position="61"/>
    </location>
</feature>